<keyword evidence="1" id="KW-0472">Membrane</keyword>
<dbReference type="RefSeq" id="WP_257894063.1">
    <property type="nucleotide sequence ID" value="NZ_JAIMBW010000001.1"/>
</dbReference>
<proteinExistence type="predicted"/>
<keyword evidence="3" id="KW-1185">Reference proteome</keyword>
<sequence length="153" mass="16559">MTATNRLLLKISSVLWVIWGLVHMFAGMMTISQGTAGAVAGIADAVDPSLLVGDYHAAVGAVLNQHGFNLLWIGAFTVVGGVMIWRQSIMFIFMTAIVGWVTDVGYFIFMDLGGFVNFIPGTVMTIISSAAVVLSLWAYFLGTRRNDPEPTIR</sequence>
<protein>
    <submittedName>
        <fullName evidence="2">Uncharacterized protein</fullName>
    </submittedName>
</protein>
<accession>A0A975TT68</accession>
<dbReference type="EMBL" id="CP078073">
    <property type="protein sequence ID" value="QXL87153.1"/>
    <property type="molecule type" value="Genomic_DNA"/>
</dbReference>
<feature type="transmembrane region" description="Helical" evidence="1">
    <location>
        <begin position="115"/>
        <end position="140"/>
    </location>
</feature>
<feature type="transmembrane region" description="Helical" evidence="1">
    <location>
        <begin position="91"/>
        <end position="109"/>
    </location>
</feature>
<reference evidence="2 3" key="1">
    <citation type="submission" date="2021-07" db="EMBL/GenBank/DDBJ databases">
        <title>Karlodiniumbacter phycospheric gen. nov., sp. nov., a phycosphere bacterium isolated from karlodinium veneficum.</title>
        <authorList>
            <person name="Peng Y."/>
            <person name="Jiang L."/>
            <person name="Lee J."/>
        </authorList>
    </citation>
    <scope>NUCLEOTIDE SEQUENCE</scope>
    <source>
        <strain evidence="2 3">N5</strain>
    </source>
</reference>
<organism evidence="2">
    <name type="scientific">Gymnodinialimonas phycosphaerae</name>
    <dbReference type="NCBI Taxonomy" id="2841589"/>
    <lineage>
        <taxon>Bacteria</taxon>
        <taxon>Pseudomonadati</taxon>
        <taxon>Pseudomonadota</taxon>
        <taxon>Alphaproteobacteria</taxon>
        <taxon>Rhodobacterales</taxon>
        <taxon>Paracoccaceae</taxon>
        <taxon>Gymnodinialimonas</taxon>
    </lineage>
</organism>
<evidence type="ECO:0000313" key="3">
    <source>
        <dbReference type="Proteomes" id="UP000693972"/>
    </source>
</evidence>
<name>A0A975TT68_9RHOB</name>
<keyword evidence="1" id="KW-0812">Transmembrane</keyword>
<feature type="transmembrane region" description="Helical" evidence="1">
    <location>
        <begin position="64"/>
        <end position="84"/>
    </location>
</feature>
<dbReference type="EMBL" id="JAIMBW010000001">
    <property type="protein sequence ID" value="MBY4894502.1"/>
    <property type="molecule type" value="Genomic_DNA"/>
</dbReference>
<evidence type="ECO:0000256" key="1">
    <source>
        <dbReference type="SAM" id="Phobius"/>
    </source>
</evidence>
<dbReference type="AlphaFoldDB" id="A0A975TT68"/>
<keyword evidence="1" id="KW-1133">Transmembrane helix</keyword>
<dbReference type="Proteomes" id="UP000693972">
    <property type="component" value="Unassembled WGS sequence"/>
</dbReference>
<gene>
    <name evidence="2" type="ORF">KUL25_17225</name>
</gene>
<evidence type="ECO:0000313" key="2">
    <source>
        <dbReference type="EMBL" id="QXL87153.1"/>
    </source>
</evidence>